<reference evidence="2 3" key="1">
    <citation type="submission" date="2022-08" db="EMBL/GenBank/DDBJ databases">
        <title>Reclassification of Massilia species as members of the genera Telluria, Duganella, Pseudoduganella, Mokoshia gen. nov. and Zemynaea gen. nov. using orthogonal and non-orthogonal genome-based approaches.</title>
        <authorList>
            <person name="Bowman J.P."/>
        </authorList>
    </citation>
    <scope>NUCLEOTIDE SEQUENCE [LARGE SCALE GENOMIC DNA]</scope>
    <source>
        <strain evidence="2 3">JCM 31605</strain>
    </source>
</reference>
<feature type="transmembrane region" description="Helical" evidence="1">
    <location>
        <begin position="155"/>
        <end position="173"/>
    </location>
</feature>
<comment type="caution">
    <text evidence="2">The sequence shown here is derived from an EMBL/GenBank/DDBJ whole genome shotgun (WGS) entry which is preliminary data.</text>
</comment>
<feature type="transmembrane region" description="Helical" evidence="1">
    <location>
        <begin position="12"/>
        <end position="32"/>
    </location>
</feature>
<organism evidence="2 3">
    <name type="scientific">Massilia agilis</name>
    <dbReference type="NCBI Taxonomy" id="1811226"/>
    <lineage>
        <taxon>Bacteria</taxon>
        <taxon>Pseudomonadati</taxon>
        <taxon>Pseudomonadota</taxon>
        <taxon>Betaproteobacteria</taxon>
        <taxon>Burkholderiales</taxon>
        <taxon>Oxalobacteraceae</taxon>
        <taxon>Telluria group</taxon>
        <taxon>Massilia</taxon>
    </lineage>
</organism>
<dbReference type="Proteomes" id="UP001206126">
    <property type="component" value="Unassembled WGS sequence"/>
</dbReference>
<evidence type="ECO:0000313" key="2">
    <source>
        <dbReference type="EMBL" id="MCS0809465.1"/>
    </source>
</evidence>
<name>A0ABT2DDR4_9BURK</name>
<protein>
    <submittedName>
        <fullName evidence="2">Uncharacterized protein</fullName>
    </submittedName>
</protein>
<keyword evidence="1" id="KW-0472">Membrane</keyword>
<dbReference type="RefSeq" id="WP_258823264.1">
    <property type="nucleotide sequence ID" value="NZ_JANUHB010000003.1"/>
</dbReference>
<sequence>MAEAAGKITWRRVFWWSVIAYFVGKLVARWLYPDALTMPQVWGVVILLPALRAAMELRYALARYLACRQRGRDVRSSLPALLPVGFAGFVRFNYIQLFGFLQRRAPCPNYDDEFEHYKKSQHSTVILIALIACAVELPISATVIGFVAHGSESGSPAHVILLSFSLFAVLWLVGDRYLVSRSRHGLAGDKLYLNVGARFEAEIALASVQDVRLLTQKEAQESRAAWIRRNGCNPSETIMATPFDQPNLAISLDVLSHPHIEAYGIPREQVRSLLVYVDDPQSFAKKVQERLS</sequence>
<feature type="transmembrane region" description="Helical" evidence="1">
    <location>
        <begin position="125"/>
        <end position="149"/>
    </location>
</feature>
<evidence type="ECO:0000313" key="3">
    <source>
        <dbReference type="Proteomes" id="UP001206126"/>
    </source>
</evidence>
<keyword evidence="1" id="KW-1133">Transmembrane helix</keyword>
<gene>
    <name evidence="2" type="ORF">NX774_16195</name>
</gene>
<evidence type="ECO:0000256" key="1">
    <source>
        <dbReference type="SAM" id="Phobius"/>
    </source>
</evidence>
<feature type="transmembrane region" description="Helical" evidence="1">
    <location>
        <begin position="38"/>
        <end position="55"/>
    </location>
</feature>
<keyword evidence="1" id="KW-0812">Transmembrane</keyword>
<keyword evidence="3" id="KW-1185">Reference proteome</keyword>
<dbReference type="EMBL" id="JANUHB010000003">
    <property type="protein sequence ID" value="MCS0809465.1"/>
    <property type="molecule type" value="Genomic_DNA"/>
</dbReference>
<accession>A0ABT2DDR4</accession>
<proteinExistence type="predicted"/>